<feature type="domain" description="Helicase ATP-binding" evidence="16">
    <location>
        <begin position="268"/>
        <end position="429"/>
    </location>
</feature>
<dbReference type="Gene3D" id="3.40.50.300">
    <property type="entry name" value="P-loop containing nucleotide triphosphate hydrolases"/>
    <property type="match status" value="2"/>
</dbReference>
<keyword evidence="11" id="KW-0413">Isomerase</keyword>
<evidence type="ECO:0000256" key="9">
    <source>
        <dbReference type="ARBA" id="ARBA00023172"/>
    </source>
</evidence>
<evidence type="ECO:0000313" key="18">
    <source>
        <dbReference type="EMBL" id="CDZ23570.1"/>
    </source>
</evidence>
<dbReference type="GO" id="GO:0005524">
    <property type="term" value="F:ATP binding"/>
    <property type="evidence" value="ECO:0007669"/>
    <property type="project" value="UniProtKB-KW"/>
</dbReference>
<evidence type="ECO:0000256" key="10">
    <source>
        <dbReference type="ARBA" id="ARBA00023204"/>
    </source>
</evidence>
<proteinExistence type="inferred from homology"/>
<keyword evidence="3 15" id="KW-0547">Nucleotide-binding</keyword>
<protein>
    <recommendedName>
        <fullName evidence="2 15">ATP-dependent DNA helicase RecG</fullName>
        <ecNumber evidence="13 15">5.6.2.4</ecNumber>
    </recommendedName>
</protein>
<dbReference type="InterPro" id="IPR014001">
    <property type="entry name" value="Helicase_ATP-bd"/>
</dbReference>
<evidence type="ECO:0000256" key="8">
    <source>
        <dbReference type="ARBA" id="ARBA00023125"/>
    </source>
</evidence>
<evidence type="ECO:0000259" key="17">
    <source>
        <dbReference type="PROSITE" id="PS51194"/>
    </source>
</evidence>
<dbReference type="NCBIfam" id="NF008165">
    <property type="entry name" value="PRK10917.1-3"/>
    <property type="match status" value="1"/>
</dbReference>
<evidence type="ECO:0000256" key="15">
    <source>
        <dbReference type="RuleBase" id="RU363016"/>
    </source>
</evidence>
<dbReference type="NCBIfam" id="TIGR00643">
    <property type="entry name" value="recG"/>
    <property type="match status" value="1"/>
</dbReference>
<dbReference type="InterPro" id="IPR012340">
    <property type="entry name" value="NA-bd_OB-fold"/>
</dbReference>
<keyword evidence="9 15" id="KW-0233">DNA recombination</keyword>
<comment type="function">
    <text evidence="15">Plays a critical role in recombination and DNA repair. Helps process Holliday junction intermediates to mature products by catalyzing branch migration. Has replication fork regression activity, unwinds stalled or blocked replication forks to make a HJ that can be resolved. Has a DNA unwinding activity characteristic of a DNA helicase with 3'-5' polarity.</text>
</comment>
<dbReference type="Pfam" id="PF00271">
    <property type="entry name" value="Helicase_C"/>
    <property type="match status" value="1"/>
</dbReference>
<keyword evidence="4 15" id="KW-0227">DNA damage</keyword>
<dbReference type="NCBIfam" id="NF008168">
    <property type="entry name" value="PRK10917.2-2"/>
    <property type="match status" value="1"/>
</dbReference>
<keyword evidence="5 15" id="KW-0378">Hydrolase</keyword>
<dbReference type="Gene3D" id="2.40.50.140">
    <property type="entry name" value="Nucleic acid-binding proteins"/>
    <property type="match status" value="1"/>
</dbReference>
<dbReference type="Proteomes" id="UP000032431">
    <property type="component" value="Chromosome I"/>
</dbReference>
<dbReference type="SUPFAM" id="SSF50249">
    <property type="entry name" value="Nucleic acid-binding proteins"/>
    <property type="match status" value="1"/>
</dbReference>
<dbReference type="PATRIC" id="fig|29343.3.peg.450"/>
<comment type="catalytic activity">
    <reaction evidence="14 15">
        <text>ATP + H2O = ADP + phosphate + H(+)</text>
        <dbReference type="Rhea" id="RHEA:13065"/>
        <dbReference type="ChEBI" id="CHEBI:15377"/>
        <dbReference type="ChEBI" id="CHEBI:15378"/>
        <dbReference type="ChEBI" id="CHEBI:30616"/>
        <dbReference type="ChEBI" id="CHEBI:43474"/>
        <dbReference type="ChEBI" id="CHEBI:456216"/>
        <dbReference type="EC" id="5.6.2.4"/>
    </reaction>
</comment>
<dbReference type="CDD" id="cd04488">
    <property type="entry name" value="RecG_wedge_OBF"/>
    <property type="match status" value="1"/>
</dbReference>
<feature type="domain" description="Helicase C-terminal" evidence="17">
    <location>
        <begin position="455"/>
        <end position="610"/>
    </location>
</feature>
<dbReference type="SMART" id="SM00487">
    <property type="entry name" value="DEXDc"/>
    <property type="match status" value="1"/>
</dbReference>
<accession>A0A078KQZ7</accession>
<dbReference type="Pfam" id="PF00270">
    <property type="entry name" value="DEAD"/>
    <property type="match status" value="1"/>
</dbReference>
<reference evidence="19" key="1">
    <citation type="submission" date="2014-07" db="EMBL/GenBank/DDBJ databases">
        <authorList>
            <person name="Wibberg D."/>
        </authorList>
    </citation>
    <scope>NUCLEOTIDE SEQUENCE [LARGE SCALE GENOMIC DNA]</scope>
    <source>
        <strain evidence="19">DG5</strain>
    </source>
</reference>
<evidence type="ECO:0000259" key="16">
    <source>
        <dbReference type="PROSITE" id="PS51192"/>
    </source>
</evidence>
<dbReference type="InterPro" id="IPR027417">
    <property type="entry name" value="P-loop_NTPase"/>
</dbReference>
<dbReference type="InterPro" id="IPR033454">
    <property type="entry name" value="RecG_wedge"/>
</dbReference>
<dbReference type="STRING" id="29343.CCDG5_0432"/>
<keyword evidence="8" id="KW-0238">DNA-binding</keyword>
<dbReference type="OrthoDB" id="9804325at2"/>
<evidence type="ECO:0000256" key="12">
    <source>
        <dbReference type="ARBA" id="ARBA00034617"/>
    </source>
</evidence>
<dbReference type="SMART" id="SM00490">
    <property type="entry name" value="HELICc"/>
    <property type="match status" value="1"/>
</dbReference>
<evidence type="ECO:0000256" key="7">
    <source>
        <dbReference type="ARBA" id="ARBA00022840"/>
    </source>
</evidence>
<comment type="similarity">
    <text evidence="1 15">Belongs to the helicase family. RecG subfamily.</text>
</comment>
<dbReference type="CDD" id="cd17992">
    <property type="entry name" value="DEXHc_RecG"/>
    <property type="match status" value="1"/>
</dbReference>
<organism evidence="18 19">
    <name type="scientific">[Clostridium] cellulosi</name>
    <dbReference type="NCBI Taxonomy" id="29343"/>
    <lineage>
        <taxon>Bacteria</taxon>
        <taxon>Bacillati</taxon>
        <taxon>Bacillota</taxon>
        <taxon>Clostridia</taxon>
        <taxon>Eubacteriales</taxon>
        <taxon>Oscillospiraceae</taxon>
        <taxon>Oscillospiraceae incertae sedis</taxon>
    </lineage>
</organism>
<dbReference type="PANTHER" id="PTHR47964:SF1">
    <property type="entry name" value="ATP-DEPENDENT DNA HELICASE HOMOLOG RECG, CHLOROPLASTIC"/>
    <property type="match status" value="1"/>
</dbReference>
<dbReference type="InterPro" id="IPR004609">
    <property type="entry name" value="ATP-dep_DNA_helicase_RecG"/>
</dbReference>
<evidence type="ECO:0000256" key="1">
    <source>
        <dbReference type="ARBA" id="ARBA00007504"/>
    </source>
</evidence>
<comment type="catalytic activity">
    <reaction evidence="12 15">
        <text>Couples ATP hydrolysis with the unwinding of duplex DNA by translocating in the 3'-5' direction.</text>
        <dbReference type="EC" id="5.6.2.4"/>
    </reaction>
</comment>
<dbReference type="GO" id="GO:0006310">
    <property type="term" value="P:DNA recombination"/>
    <property type="evidence" value="ECO:0007669"/>
    <property type="project" value="UniProtKB-UniRule"/>
</dbReference>
<evidence type="ECO:0000256" key="6">
    <source>
        <dbReference type="ARBA" id="ARBA00022806"/>
    </source>
</evidence>
<dbReference type="InterPro" id="IPR001650">
    <property type="entry name" value="Helicase_C-like"/>
</dbReference>
<dbReference type="HOGENOM" id="CLU_005122_7_1_9"/>
<dbReference type="PANTHER" id="PTHR47964">
    <property type="entry name" value="ATP-DEPENDENT DNA HELICASE HOMOLOG RECG, CHLOROPLASTIC"/>
    <property type="match status" value="1"/>
</dbReference>
<evidence type="ECO:0000256" key="3">
    <source>
        <dbReference type="ARBA" id="ARBA00022741"/>
    </source>
</evidence>
<dbReference type="EMBL" id="LM995447">
    <property type="protein sequence ID" value="CDZ23570.1"/>
    <property type="molecule type" value="Genomic_DNA"/>
</dbReference>
<dbReference type="Pfam" id="PF17191">
    <property type="entry name" value="RecG_wedge"/>
    <property type="match status" value="1"/>
</dbReference>
<dbReference type="GO" id="GO:0006281">
    <property type="term" value="P:DNA repair"/>
    <property type="evidence" value="ECO:0007669"/>
    <property type="project" value="UniProtKB-UniRule"/>
</dbReference>
<evidence type="ECO:0000256" key="5">
    <source>
        <dbReference type="ARBA" id="ARBA00022801"/>
    </source>
</evidence>
<dbReference type="InterPro" id="IPR011545">
    <property type="entry name" value="DEAD/DEAH_box_helicase_dom"/>
</dbReference>
<dbReference type="InterPro" id="IPR047112">
    <property type="entry name" value="RecG/Mfd"/>
</dbReference>
<dbReference type="AlphaFoldDB" id="A0A078KQZ7"/>
<dbReference type="Pfam" id="PF19833">
    <property type="entry name" value="RecG_dom3_C"/>
    <property type="match status" value="1"/>
</dbReference>
<keyword evidence="10 15" id="KW-0234">DNA repair</keyword>
<dbReference type="SUPFAM" id="SSF52540">
    <property type="entry name" value="P-loop containing nucleoside triphosphate hydrolases"/>
    <property type="match status" value="2"/>
</dbReference>
<gene>
    <name evidence="18" type="primary">recG</name>
    <name evidence="18" type="ORF">CCDG5_0432</name>
</gene>
<dbReference type="PROSITE" id="PS51192">
    <property type="entry name" value="HELICASE_ATP_BIND_1"/>
    <property type="match status" value="1"/>
</dbReference>
<keyword evidence="19" id="KW-1185">Reference proteome</keyword>
<evidence type="ECO:0000256" key="4">
    <source>
        <dbReference type="ARBA" id="ARBA00022763"/>
    </source>
</evidence>
<evidence type="ECO:0000313" key="19">
    <source>
        <dbReference type="Proteomes" id="UP000032431"/>
    </source>
</evidence>
<dbReference type="KEGG" id="ccel:CCDG5_0432"/>
<dbReference type="GO" id="GO:0016887">
    <property type="term" value="F:ATP hydrolysis activity"/>
    <property type="evidence" value="ECO:0007669"/>
    <property type="project" value="RHEA"/>
</dbReference>
<evidence type="ECO:0000256" key="2">
    <source>
        <dbReference type="ARBA" id="ARBA00017846"/>
    </source>
</evidence>
<evidence type="ECO:0000256" key="14">
    <source>
        <dbReference type="ARBA" id="ARBA00048988"/>
    </source>
</evidence>
<dbReference type="PROSITE" id="PS51194">
    <property type="entry name" value="HELICASE_CTER"/>
    <property type="match status" value="1"/>
</dbReference>
<dbReference type="EC" id="5.6.2.4" evidence="13 15"/>
<dbReference type="GO" id="GO:0043138">
    <property type="term" value="F:3'-5' DNA helicase activity"/>
    <property type="evidence" value="ECO:0007669"/>
    <property type="project" value="UniProtKB-EC"/>
</dbReference>
<dbReference type="GO" id="GO:0003677">
    <property type="term" value="F:DNA binding"/>
    <property type="evidence" value="ECO:0007669"/>
    <property type="project" value="UniProtKB-KW"/>
</dbReference>
<sequence length="681" mass="75704">MNIFDRDIQYLKGIGEKRAKLYKRLSINTVNDLIHYYPRSYLDFSSVKNISETIPGEVCCIKATITEPARVSMVRRGMTLYKFKAADKTAVCGITFFNNKYITDMLKEGHTYYFYGKIGGSLFRRELTSPEFLSSSEDNSMQPVYPLTSGLSSRSIAAEVKLALSLCEENITDPLPDSIRRKYSLCHITYALQNIHFPKDKAALETARRRLIFEELLTLSLGMALLRHRNQSYDADPCKPADMNIFYDKLPFEPTGAQKRAIEDGLRDMAAQTPMNRLIEGDVGSGKTVVAAALCFNAAQNSLQSALMAPTEILAQQHFLTLSRLLSPCGISVGLLTGSTPAGERKKILKMLKTRELDVIVGTHALISQNVEFQKLGLVITDEQHRFGVGQRAALASKGRDPHVLVMSATPIPRTLGLIIYGDLDISILDEMPRGRQKVLTYCIDSSKRKRAFNFIKKYLSQGKQAFIVCPLVDDSDTGAQGLAAATAYFEKIKNEDFHDFRVGLLHGKMKPAEKESVMRAFSEGSLDLLVSTTVIEVGVDVPNAVIMVIENAERFGLSQLHQLRGRVGRGDEQSYCILISDANGKQSAGRLRTMCETNDGFKIAEQDLKLRGPGDFFGKRQHGLPELKIADLTNDMQLLRMAKAAADSIISKDPMLKLPEHAGLRAQTEAMFSKEDIAFN</sequence>
<keyword evidence="7 15" id="KW-0067">ATP-binding</keyword>
<keyword evidence="6 15" id="KW-0347">Helicase</keyword>
<evidence type="ECO:0000256" key="13">
    <source>
        <dbReference type="ARBA" id="ARBA00034808"/>
    </source>
</evidence>
<evidence type="ECO:0000256" key="11">
    <source>
        <dbReference type="ARBA" id="ARBA00023235"/>
    </source>
</evidence>
<dbReference type="InterPro" id="IPR045562">
    <property type="entry name" value="RecG_dom3_C"/>
</dbReference>
<name>A0A078KQZ7_9FIRM</name>